<comment type="caution">
    <text evidence="2">The sequence shown here is derived from an EMBL/GenBank/DDBJ whole genome shotgun (WGS) entry which is preliminary data.</text>
</comment>
<evidence type="ECO:0008006" key="4">
    <source>
        <dbReference type="Google" id="ProtNLM"/>
    </source>
</evidence>
<proteinExistence type="inferred from homology"/>
<dbReference type="PANTHER" id="PTHR14873">
    <property type="entry name" value="OS06G0694100 PROTEIN"/>
    <property type="match status" value="1"/>
</dbReference>
<dbReference type="Pfam" id="PF10521">
    <property type="entry name" value="Tti2"/>
    <property type="match status" value="1"/>
</dbReference>
<dbReference type="OrthoDB" id="6417021at2759"/>
<keyword evidence="3" id="KW-1185">Reference proteome</keyword>
<reference evidence="3" key="1">
    <citation type="submission" date="2017-01" db="EMBL/GenBank/DDBJ databases">
        <title>Comparative genomics of anhydrobiosis in the tardigrade Hypsibius dujardini.</title>
        <authorList>
            <person name="Yoshida Y."/>
            <person name="Koutsovoulos G."/>
            <person name="Laetsch D."/>
            <person name="Stevens L."/>
            <person name="Kumar S."/>
            <person name="Horikawa D."/>
            <person name="Ishino K."/>
            <person name="Komine S."/>
            <person name="Tomita M."/>
            <person name="Blaxter M."/>
            <person name="Arakawa K."/>
        </authorList>
    </citation>
    <scope>NUCLEOTIDE SEQUENCE [LARGE SCALE GENOMIC DNA]</scope>
    <source>
        <strain evidence="3">Z151</strain>
    </source>
</reference>
<dbReference type="Proteomes" id="UP000192578">
    <property type="component" value="Unassembled WGS sequence"/>
</dbReference>
<evidence type="ECO:0000313" key="2">
    <source>
        <dbReference type="EMBL" id="OQV19270.1"/>
    </source>
</evidence>
<dbReference type="AlphaFoldDB" id="A0A1W0WVR4"/>
<dbReference type="InterPro" id="IPR016024">
    <property type="entry name" value="ARM-type_fold"/>
</dbReference>
<organism evidence="2 3">
    <name type="scientific">Hypsibius exemplaris</name>
    <name type="common">Freshwater tardigrade</name>
    <dbReference type="NCBI Taxonomy" id="2072580"/>
    <lineage>
        <taxon>Eukaryota</taxon>
        <taxon>Metazoa</taxon>
        <taxon>Ecdysozoa</taxon>
        <taxon>Tardigrada</taxon>
        <taxon>Eutardigrada</taxon>
        <taxon>Parachela</taxon>
        <taxon>Hypsibioidea</taxon>
        <taxon>Hypsibiidae</taxon>
        <taxon>Hypsibius</taxon>
    </lineage>
</organism>
<dbReference type="InterPro" id="IPR018870">
    <property type="entry name" value="Tti2"/>
</dbReference>
<name>A0A1W0WVR4_HYPEX</name>
<protein>
    <recommendedName>
        <fullName evidence="4">TELO2-interacting protein 2-like protein</fullName>
    </recommendedName>
</protein>
<sequence>MVSSNSTTQEEEFSAFLTAELAAGQVDPQHWDKPRHINRAISSVLQLLDMTNNHARISGMDGLLALLTDAPADLLDSIGVFELTFEAIFRLVQFQDSELLHHVYPCLVDIIRTQESVKKKVPARPRFGELDKVDRLLIETLKQLTLFSDGKMRACLGEHFLLLLRSFGFRVAKYFPRILSVTEMLIASQVKTQQLLAVNLLEECTLSCWPVFPNHLERICLQLMKMLLQNTLSGDEAGEEKVGELFAVLRRLDEESVVGFVEKCLLHRPFPADFSTKMRRLISMPI</sequence>
<gene>
    <name evidence="2" type="ORF">BV898_06693</name>
</gene>
<dbReference type="EMBL" id="MTYJ01000041">
    <property type="protein sequence ID" value="OQV19270.1"/>
    <property type="molecule type" value="Genomic_DNA"/>
</dbReference>
<evidence type="ECO:0000313" key="3">
    <source>
        <dbReference type="Proteomes" id="UP000192578"/>
    </source>
</evidence>
<evidence type="ECO:0000256" key="1">
    <source>
        <dbReference type="ARBA" id="ARBA00034736"/>
    </source>
</evidence>
<dbReference type="PANTHER" id="PTHR14873:SF1">
    <property type="entry name" value="OS06G0694100 PROTEIN"/>
    <property type="match status" value="1"/>
</dbReference>
<dbReference type="SUPFAM" id="SSF48371">
    <property type="entry name" value="ARM repeat"/>
    <property type="match status" value="1"/>
</dbReference>
<comment type="similarity">
    <text evidence="1">Belongs to the TTI2 family.</text>
</comment>
<accession>A0A1W0WVR4</accession>
<dbReference type="GO" id="GO:0110078">
    <property type="term" value="C:TTT Hsp90 cochaperone complex"/>
    <property type="evidence" value="ECO:0007669"/>
    <property type="project" value="InterPro"/>
</dbReference>